<dbReference type="AlphaFoldDB" id="G9NW09"/>
<accession>G9NW09</accession>
<feature type="region of interest" description="Disordered" evidence="1">
    <location>
        <begin position="77"/>
        <end position="123"/>
    </location>
</feature>
<feature type="compositionally biased region" description="Basic and acidic residues" evidence="1">
    <location>
        <begin position="92"/>
        <end position="103"/>
    </location>
</feature>
<feature type="compositionally biased region" description="Basic and acidic residues" evidence="1">
    <location>
        <begin position="177"/>
        <end position="198"/>
    </location>
</feature>
<proteinExistence type="predicted"/>
<protein>
    <submittedName>
        <fullName evidence="2">Uncharacterized protein</fullName>
    </submittedName>
</protein>
<sequence>MDQFRLTLGPQKDIEMMVVDSYKESGKETVWSRQETGGSDKELGDKMIWSRQETVDSKEELDDVSLEVLAQKSELSKKESRSKILNTPAASLERKEDVVKLEESGYEEAGSVHSDYGGNRKSRANRITGKVSIDATQEDAHESNREPIDIDPLDALVDGDCISLDDDEAKGDENFAIEHDNAMKNDNHSSKPSQDRPHTQTAEVDVAQWVKECNEAYRVDEDDKDARRCEGSFAQVIYAICNWATDIPDT</sequence>
<comment type="caution">
    <text evidence="2">The sequence shown here is derived from an EMBL/GenBank/DDBJ whole genome shotgun (WGS) entry which is preliminary data.</text>
</comment>
<evidence type="ECO:0000256" key="1">
    <source>
        <dbReference type="SAM" id="MobiDB-lite"/>
    </source>
</evidence>
<dbReference type="HOGENOM" id="CLU_1111531_0_0_1"/>
<feature type="region of interest" description="Disordered" evidence="1">
    <location>
        <begin position="25"/>
        <end position="46"/>
    </location>
</feature>
<name>G9NW09_HYPAI</name>
<evidence type="ECO:0000313" key="3">
    <source>
        <dbReference type="Proteomes" id="UP000005426"/>
    </source>
</evidence>
<reference evidence="2 3" key="1">
    <citation type="journal article" date="2011" name="Genome Biol.">
        <title>Comparative genome sequence analysis underscores mycoparasitism as the ancestral life style of Trichoderma.</title>
        <authorList>
            <person name="Kubicek C.P."/>
            <person name="Herrera-Estrella A."/>
            <person name="Seidl-Seiboth V."/>
            <person name="Martinez D.A."/>
            <person name="Druzhinina I.S."/>
            <person name="Thon M."/>
            <person name="Zeilinger S."/>
            <person name="Casas-Flores S."/>
            <person name="Horwitz B.A."/>
            <person name="Mukherjee P.K."/>
            <person name="Mukherjee M."/>
            <person name="Kredics L."/>
            <person name="Alcaraz L.D."/>
            <person name="Aerts A."/>
            <person name="Antal Z."/>
            <person name="Atanasova L."/>
            <person name="Cervantes-Badillo M.G."/>
            <person name="Challacombe J."/>
            <person name="Chertkov O."/>
            <person name="McCluskey K."/>
            <person name="Coulpier F."/>
            <person name="Deshpande N."/>
            <person name="von Doehren H."/>
            <person name="Ebbole D.J."/>
            <person name="Esquivel-Naranjo E.U."/>
            <person name="Fekete E."/>
            <person name="Flipphi M."/>
            <person name="Glaser F."/>
            <person name="Gomez-Rodriguez E.Y."/>
            <person name="Gruber S."/>
            <person name="Han C."/>
            <person name="Henrissat B."/>
            <person name="Hermosa R."/>
            <person name="Hernandez-Onate M."/>
            <person name="Karaffa L."/>
            <person name="Kosti I."/>
            <person name="Le Crom S."/>
            <person name="Lindquist E."/>
            <person name="Lucas S."/>
            <person name="Luebeck M."/>
            <person name="Luebeck P.S."/>
            <person name="Margeot A."/>
            <person name="Metz B."/>
            <person name="Misra M."/>
            <person name="Nevalainen H."/>
            <person name="Omann M."/>
            <person name="Packer N."/>
            <person name="Perrone G."/>
            <person name="Uresti-Rivera E.E."/>
            <person name="Salamov A."/>
            <person name="Schmoll M."/>
            <person name="Seiboth B."/>
            <person name="Shapiro H."/>
            <person name="Sukno S."/>
            <person name="Tamayo-Ramos J.A."/>
            <person name="Tisch D."/>
            <person name="Wiest A."/>
            <person name="Wilkinson H.H."/>
            <person name="Zhang M."/>
            <person name="Coutinho P.M."/>
            <person name="Kenerley C.M."/>
            <person name="Monte E."/>
            <person name="Baker S.E."/>
            <person name="Grigoriev I.V."/>
        </authorList>
    </citation>
    <scope>NUCLEOTIDE SEQUENCE [LARGE SCALE GENOMIC DNA]</scope>
    <source>
        <strain evidence="3">ATCC 20476 / IMI 206040</strain>
    </source>
</reference>
<evidence type="ECO:0000313" key="2">
    <source>
        <dbReference type="EMBL" id="EHK45174.1"/>
    </source>
</evidence>
<dbReference type="EMBL" id="ABDG02000024">
    <property type="protein sequence ID" value="EHK45174.1"/>
    <property type="molecule type" value="Genomic_DNA"/>
</dbReference>
<dbReference type="OrthoDB" id="10580410at2759"/>
<dbReference type="Proteomes" id="UP000005426">
    <property type="component" value="Unassembled WGS sequence"/>
</dbReference>
<organism evidence="2 3">
    <name type="scientific">Hypocrea atroviridis (strain ATCC 20476 / IMI 206040)</name>
    <name type="common">Trichoderma atroviride</name>
    <dbReference type="NCBI Taxonomy" id="452589"/>
    <lineage>
        <taxon>Eukaryota</taxon>
        <taxon>Fungi</taxon>
        <taxon>Dikarya</taxon>
        <taxon>Ascomycota</taxon>
        <taxon>Pezizomycotina</taxon>
        <taxon>Sordariomycetes</taxon>
        <taxon>Hypocreomycetidae</taxon>
        <taxon>Hypocreales</taxon>
        <taxon>Hypocreaceae</taxon>
        <taxon>Trichoderma</taxon>
    </lineage>
</organism>
<keyword evidence="3" id="KW-1185">Reference proteome</keyword>
<gene>
    <name evidence="2" type="ORF">TRIATDRAFT_308718</name>
</gene>
<feature type="region of interest" description="Disordered" evidence="1">
    <location>
        <begin position="177"/>
        <end position="203"/>
    </location>
</feature>